<comment type="caution">
    <text evidence="1">The sequence shown here is derived from an EMBL/GenBank/DDBJ whole genome shotgun (WGS) entry which is preliminary data.</text>
</comment>
<gene>
    <name evidence="1" type="ORF">P5G61_21615</name>
</gene>
<evidence type="ECO:0000313" key="1">
    <source>
        <dbReference type="EMBL" id="MDN4603855.1"/>
    </source>
</evidence>
<dbReference type="Proteomes" id="UP001174205">
    <property type="component" value="Unassembled WGS sequence"/>
</dbReference>
<dbReference type="RefSeq" id="WP_024630833.1">
    <property type="nucleotide sequence ID" value="NZ_JAROCD010000011.1"/>
</dbReference>
<dbReference type="EMBL" id="JAROCD010000011">
    <property type="protein sequence ID" value="MDN4603855.1"/>
    <property type="molecule type" value="Genomic_DNA"/>
</dbReference>
<reference evidence="1" key="1">
    <citation type="submission" date="2023-03" db="EMBL/GenBank/DDBJ databases">
        <title>MT1 and MT2 Draft Genomes of Novel Species.</title>
        <authorList>
            <person name="Venkateswaran K."/>
        </authorList>
    </citation>
    <scope>NUCLEOTIDE SEQUENCE</scope>
    <source>
        <strain evidence="1">F6_3S_P_1C</strain>
    </source>
</reference>
<organism evidence="1 2">
    <name type="scientific">Paenibacillus vandeheii</name>
    <dbReference type="NCBI Taxonomy" id="3035917"/>
    <lineage>
        <taxon>Bacteria</taxon>
        <taxon>Bacillati</taxon>
        <taxon>Bacillota</taxon>
        <taxon>Bacilli</taxon>
        <taxon>Bacillales</taxon>
        <taxon>Paenibacillaceae</taxon>
        <taxon>Paenibacillus</taxon>
    </lineage>
</organism>
<accession>A0ABT8JFQ0</accession>
<keyword evidence="2" id="KW-1185">Reference proteome</keyword>
<sequence>MEEIPKWVLELAEKSEYEYHFHRLKKIMNQDEMYNLLVVEAAELDIEEIVDTSYFNELLASFNALTVSELHEKYGKGQINNTILAYEQLKLYYDQYFNNLLNKGEVFRE</sequence>
<proteinExistence type="predicted"/>
<protein>
    <submittedName>
        <fullName evidence="1">Uncharacterized protein</fullName>
    </submittedName>
</protein>
<evidence type="ECO:0000313" key="2">
    <source>
        <dbReference type="Proteomes" id="UP001174205"/>
    </source>
</evidence>
<name>A0ABT8JFQ0_9BACL</name>